<dbReference type="AlphaFoldDB" id="A0A964WXJ1"/>
<comment type="caution">
    <text evidence="1">The sequence shown here is derived from an EMBL/GenBank/DDBJ whole genome shotgun (WGS) entry which is preliminary data.</text>
</comment>
<reference evidence="1" key="1">
    <citation type="submission" date="2020-01" db="EMBL/GenBank/DDBJ databases">
        <title>Muricauda ochracea sp. nov., isolated from a tidal flat of Garorim bay in Korea.</title>
        <authorList>
            <person name="Kim D."/>
            <person name="Yoo Y."/>
            <person name="Kim J.-J."/>
        </authorList>
    </citation>
    <scope>NUCLEOTIDE SEQUENCE</scope>
    <source>
        <strain evidence="1">JGD-17</strain>
    </source>
</reference>
<evidence type="ECO:0000313" key="1">
    <source>
        <dbReference type="EMBL" id="NAY92110.1"/>
    </source>
</evidence>
<organism evidence="1 2">
    <name type="scientific">Flagellimonas ochracea</name>
    <dbReference type="NCBI Taxonomy" id="2696472"/>
    <lineage>
        <taxon>Bacteria</taxon>
        <taxon>Pseudomonadati</taxon>
        <taxon>Bacteroidota</taxon>
        <taxon>Flavobacteriia</taxon>
        <taxon>Flavobacteriales</taxon>
        <taxon>Flavobacteriaceae</taxon>
        <taxon>Flagellimonas</taxon>
    </lineage>
</organism>
<dbReference type="PROSITE" id="PS51257">
    <property type="entry name" value="PROKAR_LIPOPROTEIN"/>
    <property type="match status" value="1"/>
</dbReference>
<keyword evidence="2" id="KW-1185">Reference proteome</keyword>
<dbReference type="RefSeq" id="WP_166523499.1">
    <property type="nucleotide sequence ID" value="NZ_JAAABI010000002.1"/>
</dbReference>
<protein>
    <submittedName>
        <fullName evidence="1">T9SS type B sorting domain-containing protein</fullName>
    </submittedName>
</protein>
<dbReference type="InterPro" id="IPR026341">
    <property type="entry name" value="T9SS_type_B"/>
</dbReference>
<dbReference type="EMBL" id="JAAABI010000002">
    <property type="protein sequence ID" value="NAY92110.1"/>
    <property type="molecule type" value="Genomic_DNA"/>
</dbReference>
<proteinExistence type="predicted"/>
<evidence type="ECO:0000313" key="2">
    <source>
        <dbReference type="Proteomes" id="UP000667650"/>
    </source>
</evidence>
<gene>
    <name evidence="1" type="ORF">GTQ34_09275</name>
</gene>
<dbReference type="NCBIfam" id="TIGR04131">
    <property type="entry name" value="Bac_Flav_CTERM"/>
    <property type="match status" value="1"/>
</dbReference>
<accession>A0A964WXJ1</accession>
<name>A0A964WXJ1_9FLAO</name>
<sequence>MKRIHFLVCLILVIGCSSDNNSFEEELESIDFSCCGPNPFEDTNVDNLDQSRGEIQLQGLITPNNDGINDFWIVNNLELYENFTLQIFDINGNLVFEADENSENFGFTESDFRSNKNSVFEYKLVIVDEATYLNQGYFCSFTGPEKRSAGNCTTVFRDPILE</sequence>
<dbReference type="Proteomes" id="UP000667650">
    <property type="component" value="Unassembled WGS sequence"/>
</dbReference>
<dbReference type="Pfam" id="PF13585">
    <property type="entry name" value="CHU_C"/>
    <property type="match status" value="1"/>
</dbReference>